<feature type="transmembrane region" description="Helical" evidence="1">
    <location>
        <begin position="144"/>
        <end position="164"/>
    </location>
</feature>
<proteinExistence type="predicted"/>
<keyword evidence="1" id="KW-0472">Membrane</keyword>
<dbReference type="AlphaFoldDB" id="A0A0C9QQT9"/>
<sequence>MMSRPTRRRTYREKQIVCPGPCNPRNRCRTISNNNINKGDNFGACPLGWAEMVPCSLSRKRQPAGIHSVRTQRPTDELAKTLRKPARGRHNRTPAMQTSNARVQGISSLSSSRASKCCLTVLLLILLHAIVASIALYYDWYENFTALQFCGIFSILLWQITGVVPV</sequence>
<feature type="transmembrane region" description="Helical" evidence="1">
    <location>
        <begin position="117"/>
        <end position="138"/>
    </location>
</feature>
<organism evidence="2">
    <name type="scientific">Fopius arisanus</name>
    <dbReference type="NCBI Taxonomy" id="64838"/>
    <lineage>
        <taxon>Eukaryota</taxon>
        <taxon>Metazoa</taxon>
        <taxon>Ecdysozoa</taxon>
        <taxon>Arthropoda</taxon>
        <taxon>Hexapoda</taxon>
        <taxon>Insecta</taxon>
        <taxon>Pterygota</taxon>
        <taxon>Neoptera</taxon>
        <taxon>Endopterygota</taxon>
        <taxon>Hymenoptera</taxon>
        <taxon>Apocrita</taxon>
        <taxon>Ichneumonoidea</taxon>
        <taxon>Braconidae</taxon>
        <taxon>Opiinae</taxon>
        <taxon>Fopius</taxon>
    </lineage>
</organism>
<reference evidence="2" key="1">
    <citation type="submission" date="2015-01" db="EMBL/GenBank/DDBJ databases">
        <title>Transcriptome Assembly of Fopius arisanus.</title>
        <authorList>
            <person name="Geib S."/>
        </authorList>
    </citation>
    <scope>NUCLEOTIDE SEQUENCE</scope>
</reference>
<name>A0A0C9QQT9_9HYME</name>
<dbReference type="EMBL" id="GBYB01006099">
    <property type="protein sequence ID" value="JAG75866.1"/>
    <property type="molecule type" value="Transcribed_RNA"/>
</dbReference>
<evidence type="ECO:0000313" key="2">
    <source>
        <dbReference type="EMBL" id="JAG75866.1"/>
    </source>
</evidence>
<keyword evidence="1" id="KW-0812">Transmembrane</keyword>
<accession>A0A0C9QQT9</accession>
<protein>
    <submittedName>
        <fullName evidence="2">POLG_3 protein</fullName>
    </submittedName>
</protein>
<evidence type="ECO:0000256" key="1">
    <source>
        <dbReference type="SAM" id="Phobius"/>
    </source>
</evidence>
<keyword evidence="1" id="KW-1133">Transmembrane helix</keyword>
<gene>
    <name evidence="2" type="primary">POLG_3</name>
    <name evidence="2" type="ORF">g.2631</name>
</gene>